<evidence type="ECO:0000256" key="1">
    <source>
        <dbReference type="SAM" id="MobiDB-lite"/>
    </source>
</evidence>
<dbReference type="EMBL" id="OOIL02001723">
    <property type="protein sequence ID" value="VFQ77842.1"/>
    <property type="molecule type" value="Genomic_DNA"/>
</dbReference>
<feature type="region of interest" description="Disordered" evidence="1">
    <location>
        <begin position="1"/>
        <end position="29"/>
    </location>
</feature>
<evidence type="ECO:0000313" key="3">
    <source>
        <dbReference type="Proteomes" id="UP000595140"/>
    </source>
</evidence>
<organism evidence="2 3">
    <name type="scientific">Cuscuta campestris</name>
    <dbReference type="NCBI Taxonomy" id="132261"/>
    <lineage>
        <taxon>Eukaryota</taxon>
        <taxon>Viridiplantae</taxon>
        <taxon>Streptophyta</taxon>
        <taxon>Embryophyta</taxon>
        <taxon>Tracheophyta</taxon>
        <taxon>Spermatophyta</taxon>
        <taxon>Magnoliopsida</taxon>
        <taxon>eudicotyledons</taxon>
        <taxon>Gunneridae</taxon>
        <taxon>Pentapetalae</taxon>
        <taxon>asterids</taxon>
        <taxon>lamiids</taxon>
        <taxon>Solanales</taxon>
        <taxon>Convolvulaceae</taxon>
        <taxon>Cuscuteae</taxon>
        <taxon>Cuscuta</taxon>
        <taxon>Cuscuta subgen. Grammica</taxon>
        <taxon>Cuscuta sect. Cleistogrammica</taxon>
    </lineage>
</organism>
<dbReference type="Proteomes" id="UP000595140">
    <property type="component" value="Unassembled WGS sequence"/>
</dbReference>
<sequence>MDSSLDSLVGDDEDSALGAMKEDEKESKVMEKDDSATFVDVVNVYALNPTSSEFFVPINVSAGVVIAKFDVPDIIDNVVDTDNKQADNPISFDIIKLCDIADVVKMLHLVSLSEPTWGIGFISQAPQFTPSSNMVEDSRNGPLLWFSISSPVEKHEWEPPPCGQGGF</sequence>
<feature type="compositionally biased region" description="Basic and acidic residues" evidence="1">
    <location>
        <begin position="20"/>
        <end position="29"/>
    </location>
</feature>
<keyword evidence="3" id="KW-1185">Reference proteome</keyword>
<proteinExistence type="predicted"/>
<reference evidence="2 3" key="1">
    <citation type="submission" date="2018-04" db="EMBL/GenBank/DDBJ databases">
        <authorList>
            <person name="Vogel A."/>
        </authorList>
    </citation>
    <scope>NUCLEOTIDE SEQUENCE [LARGE SCALE GENOMIC DNA]</scope>
</reference>
<gene>
    <name evidence="2" type="ORF">CCAM_LOCUS19618</name>
</gene>
<name>A0A484LMT8_9ASTE</name>
<protein>
    <submittedName>
        <fullName evidence="2">Uncharacterized protein</fullName>
    </submittedName>
</protein>
<dbReference type="AlphaFoldDB" id="A0A484LMT8"/>
<accession>A0A484LMT8</accession>
<evidence type="ECO:0000313" key="2">
    <source>
        <dbReference type="EMBL" id="VFQ77842.1"/>
    </source>
</evidence>